<comment type="caution">
    <text evidence="2">The sequence shown here is derived from an EMBL/GenBank/DDBJ whole genome shotgun (WGS) entry which is preliminary data.</text>
</comment>
<accession>A0A2K3QQV4</accession>
<dbReference type="AlphaFoldDB" id="A0A2K3QQV4"/>
<reference evidence="2 3" key="1">
    <citation type="submission" date="2017-08" db="EMBL/GenBank/DDBJ databases">
        <title>Harnessing the power of phylogenomics to disentangle the directionality and signatures of interkingdom host jumping in the parasitic fungal genus Tolypocladium.</title>
        <authorList>
            <person name="Quandt C.A."/>
            <person name="Patterson W."/>
            <person name="Spatafora J.W."/>
        </authorList>
    </citation>
    <scope>NUCLEOTIDE SEQUENCE [LARGE SCALE GENOMIC DNA]</scope>
    <source>
        <strain evidence="2 3">CBS 113982</strain>
    </source>
</reference>
<keyword evidence="3" id="KW-1185">Reference proteome</keyword>
<protein>
    <submittedName>
        <fullName evidence="2">Uncharacterized protein</fullName>
    </submittedName>
</protein>
<dbReference type="Proteomes" id="UP000236621">
    <property type="component" value="Unassembled WGS sequence"/>
</dbReference>
<dbReference type="EMBL" id="NRSZ01000028">
    <property type="protein sequence ID" value="PNY29905.1"/>
    <property type="molecule type" value="Genomic_DNA"/>
</dbReference>
<feature type="region of interest" description="Disordered" evidence="1">
    <location>
        <begin position="1"/>
        <end position="20"/>
    </location>
</feature>
<proteinExistence type="predicted"/>
<evidence type="ECO:0000313" key="2">
    <source>
        <dbReference type="EMBL" id="PNY29905.1"/>
    </source>
</evidence>
<dbReference type="OrthoDB" id="4921852at2759"/>
<name>A0A2K3QQV4_9HYPO</name>
<dbReference type="STRING" id="45235.A0A2K3QQV4"/>
<evidence type="ECO:0000313" key="3">
    <source>
        <dbReference type="Proteomes" id="UP000236621"/>
    </source>
</evidence>
<evidence type="ECO:0000256" key="1">
    <source>
        <dbReference type="SAM" id="MobiDB-lite"/>
    </source>
</evidence>
<sequence length="507" mass="57987">MSGTRPRPVDASPGTRRTQPVRALQPVAMTVEDSIQDICIDKPRCGLCQFQIQDDESVVAVLGDDRASAPFCFRRGGIYEDEEIGIAFHMCCRSRCIRRSRRVPCLHNGCYSFKLFPISSDFLAATDYDFSPPIRFDLQRQDRIKWKVARKLKLGFLRKMPQELCYLVAEYITQELAAITCQDLARDVHPSNSTIDLARDVYAIYVSIEGISYLQSLHSSPPGGDGRGQRIHDSRQGHVIRTIYVAYDHLGVRSVRFGLPNSDLPSLSRDCCGVWWTELARNSGLAQVTTQSNFYTSQERAVMFGRYILHPKVQLQSHRIYATSNSPSRIYFNAWDPVCDDKWIKYWGVDSIMAETDRSKTQDKVTHWNPYPPSLKPSSPPPYTQYNEPWYYTNCRLEDAVEITCCTDKAASHKPIIGMLISYGNGRRACVGQYRMDWATDTFTVNPSRRLRIGLGKTRRNLPYVANVSLRGLATPDSDSLSWIDIPWHGKLEWWFSHRQCKLCYSD</sequence>
<organism evidence="2 3">
    <name type="scientific">Tolypocladium capitatum</name>
    <dbReference type="NCBI Taxonomy" id="45235"/>
    <lineage>
        <taxon>Eukaryota</taxon>
        <taxon>Fungi</taxon>
        <taxon>Dikarya</taxon>
        <taxon>Ascomycota</taxon>
        <taxon>Pezizomycotina</taxon>
        <taxon>Sordariomycetes</taxon>
        <taxon>Hypocreomycetidae</taxon>
        <taxon>Hypocreales</taxon>
        <taxon>Ophiocordycipitaceae</taxon>
        <taxon>Tolypocladium</taxon>
    </lineage>
</organism>
<gene>
    <name evidence="2" type="ORF">TCAP_00182</name>
</gene>